<dbReference type="EMBL" id="SLZQ01000002">
    <property type="protein sequence ID" value="TCS38462.1"/>
    <property type="molecule type" value="Genomic_DNA"/>
</dbReference>
<dbReference type="CDD" id="cd07067">
    <property type="entry name" value="HP_PGM_like"/>
    <property type="match status" value="1"/>
</dbReference>
<gene>
    <name evidence="1" type="ORF">EDC30_102201</name>
</gene>
<dbReference type="Pfam" id="PF00300">
    <property type="entry name" value="His_Phos_1"/>
    <property type="match status" value="1"/>
</dbReference>
<dbReference type="SMART" id="SM00855">
    <property type="entry name" value="PGAM"/>
    <property type="match status" value="1"/>
</dbReference>
<dbReference type="RefSeq" id="WP_132257534.1">
    <property type="nucleotide sequence ID" value="NZ_SLZQ01000002.1"/>
</dbReference>
<dbReference type="InterPro" id="IPR013078">
    <property type="entry name" value="His_Pase_superF_clade-1"/>
</dbReference>
<dbReference type="Gene3D" id="3.40.50.1240">
    <property type="entry name" value="Phosphoglycerate mutase-like"/>
    <property type="match status" value="1"/>
</dbReference>
<dbReference type="OrthoDB" id="9814783at2"/>
<dbReference type="InterPro" id="IPR029033">
    <property type="entry name" value="His_PPase_superfam"/>
</dbReference>
<dbReference type="Proteomes" id="UP000295382">
    <property type="component" value="Unassembled WGS sequence"/>
</dbReference>
<dbReference type="AlphaFoldDB" id="A0A4R3HYZ8"/>
<proteinExistence type="predicted"/>
<reference evidence="1 2" key="1">
    <citation type="submission" date="2019-03" db="EMBL/GenBank/DDBJ databases">
        <title>Genomic Encyclopedia of Type Strains, Phase IV (KMG-IV): sequencing the most valuable type-strain genomes for metagenomic binning, comparative biology and taxonomic classification.</title>
        <authorList>
            <person name="Goeker M."/>
        </authorList>
    </citation>
    <scope>NUCLEOTIDE SEQUENCE [LARGE SCALE GENOMIC DNA]</scope>
    <source>
        <strain evidence="1 2">DSM 7445</strain>
    </source>
</reference>
<sequence>MEILLWRHAEAEAGEPDEGRVLTAKGIRQAQKMARWLERNQPSRCRILVSPTVRTVQTAQALERKFKICSEIAPDATPQALLAAANWPDAKEPVLLVGHQPTLGQAAALILTGTVQDWTVRKANVWWLARRERDGGDIDTILKAVVSPELVMK</sequence>
<organism evidence="1 2">
    <name type="scientific">Paucimonas lemoignei</name>
    <name type="common">Pseudomonas lemoignei</name>
    <dbReference type="NCBI Taxonomy" id="29443"/>
    <lineage>
        <taxon>Bacteria</taxon>
        <taxon>Pseudomonadati</taxon>
        <taxon>Pseudomonadota</taxon>
        <taxon>Betaproteobacteria</taxon>
        <taxon>Burkholderiales</taxon>
        <taxon>Burkholderiaceae</taxon>
        <taxon>Paucimonas</taxon>
    </lineage>
</organism>
<evidence type="ECO:0000313" key="2">
    <source>
        <dbReference type="Proteomes" id="UP000295382"/>
    </source>
</evidence>
<comment type="caution">
    <text evidence="1">The sequence shown here is derived from an EMBL/GenBank/DDBJ whole genome shotgun (WGS) entry which is preliminary data.</text>
</comment>
<evidence type="ECO:0000313" key="1">
    <source>
        <dbReference type="EMBL" id="TCS38462.1"/>
    </source>
</evidence>
<accession>A0A4R3HYZ8</accession>
<name>A0A4R3HYZ8_PAULE</name>
<dbReference type="SUPFAM" id="SSF53254">
    <property type="entry name" value="Phosphoglycerate mutase-like"/>
    <property type="match status" value="1"/>
</dbReference>
<keyword evidence="2" id="KW-1185">Reference proteome</keyword>
<protein>
    <submittedName>
        <fullName evidence="1">Phosphohistidine phosphatase SixA</fullName>
    </submittedName>
</protein>